<evidence type="ECO:0000313" key="3">
    <source>
        <dbReference type="Proteomes" id="UP000242849"/>
    </source>
</evidence>
<dbReference type="Proteomes" id="UP000242849">
    <property type="component" value="Unassembled WGS sequence"/>
</dbReference>
<keyword evidence="3" id="KW-1185">Reference proteome</keyword>
<name>A0A1H5DJH1_PSEAG</name>
<dbReference type="EMBL" id="FNSC01000001">
    <property type="protein sequence ID" value="SED78981.1"/>
    <property type="molecule type" value="Genomic_DNA"/>
</dbReference>
<proteinExistence type="predicted"/>
<evidence type="ECO:0000313" key="2">
    <source>
        <dbReference type="EMBL" id="SED78981.1"/>
    </source>
</evidence>
<protein>
    <submittedName>
        <fullName evidence="2">Uncharacterized protein</fullName>
    </submittedName>
</protein>
<gene>
    <name evidence="1" type="ORF">SAMN05421553_2778</name>
    <name evidence="2" type="ORF">SAMN05421553_3341</name>
</gene>
<reference evidence="2" key="2">
    <citation type="submission" date="2016-10" db="EMBL/GenBank/DDBJ databases">
        <authorList>
            <person name="de Groot N.N."/>
        </authorList>
    </citation>
    <scope>NUCLEOTIDE SEQUENCE [LARGE SCALE GENOMIC DNA]</scope>
    <source>
        <strain evidence="2">DSM 12111</strain>
    </source>
</reference>
<evidence type="ECO:0000313" key="1">
    <source>
        <dbReference type="EMBL" id="SED50378.1"/>
    </source>
</evidence>
<dbReference type="RefSeq" id="WP_090382180.1">
    <property type="nucleotide sequence ID" value="NZ_CP156749.1"/>
</dbReference>
<dbReference type="EMBL" id="FNSC01000001">
    <property type="protein sequence ID" value="SED50378.1"/>
    <property type="molecule type" value="Genomic_DNA"/>
</dbReference>
<sequence>MEENVTLEHEGETYTASYIEIGDELLTYLPDGSERRTMLRGLNPEHAALTHLRGYISTLKRKG</sequence>
<accession>A0A1H5DJH1</accession>
<reference evidence="3" key="1">
    <citation type="submission" date="2016-10" db="EMBL/GenBank/DDBJ databases">
        <authorList>
            <person name="Varghese N."/>
            <person name="Submissions S."/>
        </authorList>
    </citation>
    <scope>NUCLEOTIDE SEQUENCE [LARGE SCALE GENOMIC DNA]</scope>
    <source>
        <strain evidence="3">DSM 12111</strain>
    </source>
</reference>
<dbReference type="STRING" id="53406.SAMN05421553_2778"/>
<dbReference type="OrthoDB" id="6999863at2"/>
<dbReference type="AlphaFoldDB" id="A0A1H5DJH1"/>
<organism evidence="2 3">
    <name type="scientific">Pseudomonas anguilliseptica</name>
    <dbReference type="NCBI Taxonomy" id="53406"/>
    <lineage>
        <taxon>Bacteria</taxon>
        <taxon>Pseudomonadati</taxon>
        <taxon>Pseudomonadota</taxon>
        <taxon>Gammaproteobacteria</taxon>
        <taxon>Pseudomonadales</taxon>
        <taxon>Pseudomonadaceae</taxon>
        <taxon>Pseudomonas</taxon>
    </lineage>
</organism>